<gene>
    <name evidence="1" type="ordered locus">STAUR_2416</name>
</gene>
<dbReference type="AlphaFoldDB" id="E3FF39"/>
<accession>E3FF39</accession>
<name>E3FF39_STIAD</name>
<dbReference type="HOGENOM" id="CLU_2156829_0_0_7"/>
<dbReference type="Proteomes" id="UP000001351">
    <property type="component" value="Chromosome"/>
</dbReference>
<proteinExistence type="predicted"/>
<evidence type="ECO:0000313" key="2">
    <source>
        <dbReference type="Proteomes" id="UP000001351"/>
    </source>
</evidence>
<organism evidence="1 2">
    <name type="scientific">Stigmatella aurantiaca (strain DW4/3-1)</name>
    <dbReference type="NCBI Taxonomy" id="378806"/>
    <lineage>
        <taxon>Bacteria</taxon>
        <taxon>Pseudomonadati</taxon>
        <taxon>Myxococcota</taxon>
        <taxon>Myxococcia</taxon>
        <taxon>Myxococcales</taxon>
        <taxon>Cystobacterineae</taxon>
        <taxon>Archangiaceae</taxon>
        <taxon>Stigmatella</taxon>
    </lineage>
</organism>
<keyword evidence="2" id="KW-1185">Reference proteome</keyword>
<dbReference type="KEGG" id="sur:STAUR_2416"/>
<sequence>MIDCLWGARRLGTDLGRILSCRLRSARAVTVGKNGRMRIFVKALVETMLSALRGRSELVLENLVLRQQLAVFRETRPSPFGAGCERVHGSAQRAQPESPSGFRCFPAQAAE</sequence>
<dbReference type="STRING" id="378806.STAUR_2416"/>
<reference evidence="1 2" key="1">
    <citation type="journal article" date="2011" name="Mol. Biol. Evol.">
        <title>Comparative genomic analysis of fruiting body formation in Myxococcales.</title>
        <authorList>
            <person name="Huntley S."/>
            <person name="Hamann N."/>
            <person name="Wegener-Feldbrugge S."/>
            <person name="Treuner-Lange A."/>
            <person name="Kube M."/>
            <person name="Reinhardt R."/>
            <person name="Klages S."/>
            <person name="Muller R."/>
            <person name="Ronning C.M."/>
            <person name="Nierman W.C."/>
            <person name="Sogaard-Andersen L."/>
        </authorList>
    </citation>
    <scope>NUCLEOTIDE SEQUENCE [LARGE SCALE GENOMIC DNA]</scope>
    <source>
        <strain evidence="1 2">DW4/3-1</strain>
    </source>
</reference>
<dbReference type="eggNOG" id="COG2801">
    <property type="taxonomic scope" value="Bacteria"/>
</dbReference>
<dbReference type="EMBL" id="CP002271">
    <property type="protein sequence ID" value="ADO70220.1"/>
    <property type="molecule type" value="Genomic_DNA"/>
</dbReference>
<evidence type="ECO:0000313" key="1">
    <source>
        <dbReference type="EMBL" id="ADO70220.1"/>
    </source>
</evidence>
<protein>
    <submittedName>
        <fullName evidence="1">Transposase</fullName>
    </submittedName>
</protein>